<evidence type="ECO:0000313" key="13">
    <source>
        <dbReference type="EMBL" id="WNC68408.1"/>
    </source>
</evidence>
<evidence type="ECO:0000259" key="11">
    <source>
        <dbReference type="Pfam" id="PF05134"/>
    </source>
</evidence>
<evidence type="ECO:0000256" key="4">
    <source>
        <dbReference type="ARBA" id="ARBA00022475"/>
    </source>
</evidence>
<keyword evidence="9" id="KW-0472">Membrane</keyword>
<evidence type="ECO:0000256" key="6">
    <source>
        <dbReference type="ARBA" id="ARBA00022692"/>
    </source>
</evidence>
<dbReference type="Gene3D" id="3.30.420.370">
    <property type="match status" value="1"/>
</dbReference>
<sequence length="407" mass="45623">MREHLYIRIGSQDSDPIQWLITADDETDEIASGELANKDSLNELTEKAKSRTVKVLINGADVRLHSLTVPGKSERAIKAAAPYMLEDDLADDVENLFFAFAGKPKNHQGDENCFCAVIAHQQIETWLTWFNDADITVKAMLPDLLALPLVEDSWTALAINQQILIRNQSWQGFVVNDTISDLVFDQLLTDQEEPQRITTYSPIDVKEEQFAIDAMPEELPLLLLAKGFEQQSFNLLQGDYLVKEQRSPELKSWLWVAGVAAFALLLNLTGKVVELNQLNSKYEQVSDTIKADYKKAFPQTKRVRLTTVRRQLTSKLAEFGGATTDSGLLAMLEKVQPAFAKVPKLKPESLRFDAKRKELRLAVTASDYQSFEQFKQALEQAALTVETGAQNNQGDVVTGSFNIRSKS</sequence>
<dbReference type="Proteomes" id="UP001248581">
    <property type="component" value="Chromosome"/>
</dbReference>
<evidence type="ECO:0000256" key="9">
    <source>
        <dbReference type="ARBA" id="ARBA00023136"/>
    </source>
</evidence>
<dbReference type="InterPro" id="IPR007812">
    <property type="entry name" value="T2SS_protein-GspL"/>
</dbReference>
<dbReference type="RefSeq" id="WP_348387564.1">
    <property type="nucleotide sequence ID" value="NZ_CP134146.1"/>
</dbReference>
<dbReference type="EMBL" id="CP134146">
    <property type="protein sequence ID" value="WNC68408.1"/>
    <property type="molecule type" value="Genomic_DNA"/>
</dbReference>
<dbReference type="CDD" id="cd24017">
    <property type="entry name" value="ASKHA_T2SSL_N"/>
    <property type="match status" value="1"/>
</dbReference>
<keyword evidence="8" id="KW-1133">Transmembrane helix</keyword>
<evidence type="ECO:0000256" key="7">
    <source>
        <dbReference type="ARBA" id="ARBA00022927"/>
    </source>
</evidence>
<dbReference type="PIRSF" id="PIRSF015761">
    <property type="entry name" value="Protein_L"/>
    <property type="match status" value="1"/>
</dbReference>
<dbReference type="Gene3D" id="3.30.1360.100">
    <property type="entry name" value="General secretion pathway protein M, EpsM"/>
    <property type="match status" value="1"/>
</dbReference>
<dbReference type="InterPro" id="IPR043129">
    <property type="entry name" value="ATPase_NBD"/>
</dbReference>
<reference evidence="14" key="1">
    <citation type="submission" date="2023-09" db="EMBL/GenBank/DDBJ databases">
        <authorList>
            <person name="Li S."/>
            <person name="Li X."/>
            <person name="Zhang C."/>
            <person name="Zhao Z."/>
        </authorList>
    </citation>
    <scope>NUCLEOTIDE SEQUENCE [LARGE SCALE GENOMIC DNA]</scope>
    <source>
        <strain evidence="14">SQ345</strain>
    </source>
</reference>
<keyword evidence="4" id="KW-1003">Cell membrane</keyword>
<evidence type="ECO:0000256" key="3">
    <source>
        <dbReference type="ARBA" id="ARBA00022448"/>
    </source>
</evidence>
<feature type="domain" description="GspL cytoplasmic actin-ATPase-like" evidence="11">
    <location>
        <begin position="5"/>
        <end position="241"/>
    </location>
</feature>
<comment type="subcellular location">
    <subcellularLocation>
        <location evidence="1">Cell inner membrane</location>
        <topology evidence="1">Single-pass membrane protein</topology>
    </subcellularLocation>
</comment>
<protein>
    <recommendedName>
        <fullName evidence="10">Type II secretion system protein L</fullName>
        <shortName evidence="10">T2SS protein L</shortName>
    </recommendedName>
</protein>
<keyword evidence="3 10" id="KW-0813">Transport</keyword>
<organism evidence="13 14">
    <name type="scientific">Thalassotalea nanhaiensis</name>
    <dbReference type="NCBI Taxonomy" id="3065648"/>
    <lineage>
        <taxon>Bacteria</taxon>
        <taxon>Pseudomonadati</taxon>
        <taxon>Pseudomonadota</taxon>
        <taxon>Gammaproteobacteria</taxon>
        <taxon>Alteromonadales</taxon>
        <taxon>Colwelliaceae</taxon>
        <taxon>Thalassotalea</taxon>
    </lineage>
</organism>
<evidence type="ECO:0000256" key="1">
    <source>
        <dbReference type="ARBA" id="ARBA00004377"/>
    </source>
</evidence>
<keyword evidence="14" id="KW-1185">Reference proteome</keyword>
<evidence type="ECO:0000259" key="12">
    <source>
        <dbReference type="Pfam" id="PF12693"/>
    </source>
</evidence>
<comment type="similarity">
    <text evidence="2 10">Belongs to the GSP L family.</text>
</comment>
<proteinExistence type="inferred from homology"/>
<dbReference type="Pfam" id="PF12693">
    <property type="entry name" value="GspL_C"/>
    <property type="match status" value="1"/>
</dbReference>
<dbReference type="Pfam" id="PF05134">
    <property type="entry name" value="T2SSL"/>
    <property type="match status" value="1"/>
</dbReference>
<gene>
    <name evidence="13" type="primary">gspL</name>
    <name evidence="13" type="ORF">RI845_18045</name>
</gene>
<dbReference type="InterPro" id="IPR025691">
    <property type="entry name" value="GspL_pp_dom"/>
</dbReference>
<accession>A0ABY9THU6</accession>
<feature type="domain" description="GspL periplasmic" evidence="12">
    <location>
        <begin position="251"/>
        <end position="406"/>
    </location>
</feature>
<evidence type="ECO:0000313" key="14">
    <source>
        <dbReference type="Proteomes" id="UP001248581"/>
    </source>
</evidence>
<evidence type="ECO:0000256" key="5">
    <source>
        <dbReference type="ARBA" id="ARBA00022519"/>
    </source>
</evidence>
<evidence type="ECO:0000256" key="8">
    <source>
        <dbReference type="ARBA" id="ARBA00022989"/>
    </source>
</evidence>
<dbReference type="Gene3D" id="3.30.420.380">
    <property type="match status" value="1"/>
</dbReference>
<keyword evidence="5" id="KW-0997">Cell inner membrane</keyword>
<dbReference type="SUPFAM" id="SSF53067">
    <property type="entry name" value="Actin-like ATPase domain"/>
    <property type="match status" value="2"/>
</dbReference>
<dbReference type="NCBIfam" id="TIGR01709">
    <property type="entry name" value="typeII_sec_gspL"/>
    <property type="match status" value="1"/>
</dbReference>
<evidence type="ECO:0000256" key="2">
    <source>
        <dbReference type="ARBA" id="ARBA00005318"/>
    </source>
</evidence>
<dbReference type="InterPro" id="IPR024230">
    <property type="entry name" value="GspL_cyto_dom"/>
</dbReference>
<evidence type="ECO:0000256" key="10">
    <source>
        <dbReference type="PIRNR" id="PIRNR015761"/>
    </source>
</evidence>
<keyword evidence="7 10" id="KW-0653">Protein transport</keyword>
<name>A0ABY9THU6_9GAMM</name>
<keyword evidence="6" id="KW-0812">Transmembrane</keyword>
<comment type="function">
    <text evidence="10">Inner membrane component of the type II secretion system required for the energy-dependent secretion of extracellular factors such as proteases and toxins from the periplasm.</text>
</comment>